<protein>
    <submittedName>
        <fullName evidence="1">Predicted protein</fullName>
    </submittedName>
</protein>
<dbReference type="Proteomes" id="UP000001194">
    <property type="component" value="Unassembled WGS sequence"/>
</dbReference>
<name>B0DJ33_LACBS</name>
<sequence>MAVGNIGETLPVALYTERSSAATLASHGRKSIRTPMYGSLETPDLFLFSLTTKNLPTTPSVETKV</sequence>
<dbReference type="EMBL" id="DS547113">
    <property type="protein sequence ID" value="EDR05452.1"/>
    <property type="molecule type" value="Genomic_DNA"/>
</dbReference>
<dbReference type="RefSeq" id="XP_001884010.1">
    <property type="nucleotide sequence ID" value="XM_001883975.1"/>
</dbReference>
<evidence type="ECO:0000313" key="1">
    <source>
        <dbReference type="EMBL" id="EDR05452.1"/>
    </source>
</evidence>
<evidence type="ECO:0000313" key="2">
    <source>
        <dbReference type="Proteomes" id="UP000001194"/>
    </source>
</evidence>
<proteinExistence type="predicted"/>
<accession>B0DJ33</accession>
<organism evidence="2">
    <name type="scientific">Laccaria bicolor (strain S238N-H82 / ATCC MYA-4686)</name>
    <name type="common">Bicoloured deceiver</name>
    <name type="synonym">Laccaria laccata var. bicolor</name>
    <dbReference type="NCBI Taxonomy" id="486041"/>
    <lineage>
        <taxon>Eukaryota</taxon>
        <taxon>Fungi</taxon>
        <taxon>Dikarya</taxon>
        <taxon>Basidiomycota</taxon>
        <taxon>Agaricomycotina</taxon>
        <taxon>Agaricomycetes</taxon>
        <taxon>Agaricomycetidae</taxon>
        <taxon>Agaricales</taxon>
        <taxon>Agaricineae</taxon>
        <taxon>Hydnangiaceae</taxon>
        <taxon>Laccaria</taxon>
    </lineage>
</organism>
<dbReference type="KEGG" id="lbc:LACBIDRAFT_303184"/>
<reference evidence="1 2" key="1">
    <citation type="journal article" date="2008" name="Nature">
        <title>The genome of Laccaria bicolor provides insights into mycorrhizal symbiosis.</title>
        <authorList>
            <person name="Martin F."/>
            <person name="Aerts A."/>
            <person name="Ahren D."/>
            <person name="Brun A."/>
            <person name="Danchin E.G.J."/>
            <person name="Duchaussoy F."/>
            <person name="Gibon J."/>
            <person name="Kohler A."/>
            <person name="Lindquist E."/>
            <person name="Pereda V."/>
            <person name="Salamov A."/>
            <person name="Shapiro H.J."/>
            <person name="Wuyts J."/>
            <person name="Blaudez D."/>
            <person name="Buee M."/>
            <person name="Brokstein P."/>
            <person name="Canbaeck B."/>
            <person name="Cohen D."/>
            <person name="Courty P.E."/>
            <person name="Coutinho P.M."/>
            <person name="Delaruelle C."/>
            <person name="Detter J.C."/>
            <person name="Deveau A."/>
            <person name="DiFazio S."/>
            <person name="Duplessis S."/>
            <person name="Fraissinet-Tachet L."/>
            <person name="Lucic E."/>
            <person name="Frey-Klett P."/>
            <person name="Fourrey C."/>
            <person name="Feussner I."/>
            <person name="Gay G."/>
            <person name="Grimwood J."/>
            <person name="Hoegger P.J."/>
            <person name="Jain P."/>
            <person name="Kilaru S."/>
            <person name="Labbe J."/>
            <person name="Lin Y.C."/>
            <person name="Legue V."/>
            <person name="Le Tacon F."/>
            <person name="Marmeisse R."/>
            <person name="Melayah D."/>
            <person name="Montanini B."/>
            <person name="Muratet M."/>
            <person name="Nehls U."/>
            <person name="Niculita-Hirzel H."/>
            <person name="Oudot-Le Secq M.P."/>
            <person name="Peter M."/>
            <person name="Quesneville H."/>
            <person name="Rajashekar B."/>
            <person name="Reich M."/>
            <person name="Rouhier N."/>
            <person name="Schmutz J."/>
            <person name="Yin T."/>
            <person name="Chalot M."/>
            <person name="Henrissat B."/>
            <person name="Kuees U."/>
            <person name="Lucas S."/>
            <person name="Van de Peer Y."/>
            <person name="Podila G.K."/>
            <person name="Polle A."/>
            <person name="Pukkila P.J."/>
            <person name="Richardson P.M."/>
            <person name="Rouze P."/>
            <person name="Sanders I.R."/>
            <person name="Stajich J.E."/>
            <person name="Tunlid A."/>
            <person name="Tuskan G."/>
            <person name="Grigoriev I.V."/>
        </authorList>
    </citation>
    <scope>NUCLEOTIDE SEQUENCE [LARGE SCALE GENOMIC DNA]</scope>
    <source>
        <strain evidence="2">S238N-H82 / ATCC MYA-4686</strain>
    </source>
</reference>
<gene>
    <name evidence="1" type="ORF">LACBIDRAFT_303184</name>
</gene>
<keyword evidence="2" id="KW-1185">Reference proteome</keyword>
<dbReference type="AlphaFoldDB" id="B0DJ33"/>
<dbReference type="InParanoid" id="B0DJ33"/>
<dbReference type="HOGENOM" id="CLU_2850100_0_0_1"/>
<dbReference type="GeneID" id="6079554"/>